<comment type="caution">
    <text evidence="1">The sequence shown here is derived from an EMBL/GenBank/DDBJ whole genome shotgun (WGS) entry which is preliminary data.</text>
</comment>
<dbReference type="SUPFAM" id="SSF158682">
    <property type="entry name" value="TerB-like"/>
    <property type="match status" value="1"/>
</dbReference>
<dbReference type="AlphaFoldDB" id="A0A9N8DTP9"/>
<dbReference type="Proteomes" id="UP001153069">
    <property type="component" value="Unassembled WGS sequence"/>
</dbReference>
<sequence>MADLLLLGQEETRKTIDKANIYCPFCRQHQICKEKELGLYVSFFFVPIKRAAVFTKYFKCQTCRKRFPAYGPDWENLEQRVAMEFLMLTCMVRVRMANGAFRKEPEGVAVGQQFLIFAHTVVGEADVVERAIYMKKVTGADKGLEEDLIPMVIEKLSIEQREHILRSMAAVTLSEGKVNDREARVFEEAGRIFGLEEKIVAKYVKKKKKKR</sequence>
<evidence type="ECO:0008006" key="3">
    <source>
        <dbReference type="Google" id="ProtNLM"/>
    </source>
</evidence>
<accession>A0A9N8DTP9</accession>
<dbReference type="EMBL" id="CAICTM010000281">
    <property type="protein sequence ID" value="CAB9506864.1"/>
    <property type="molecule type" value="Genomic_DNA"/>
</dbReference>
<protein>
    <recommendedName>
        <fullName evidence="3">Tellurite resistance protein TerB</fullName>
    </recommendedName>
</protein>
<dbReference type="InterPro" id="IPR029024">
    <property type="entry name" value="TerB-like"/>
</dbReference>
<gene>
    <name evidence="1" type="ORF">SEMRO_282_G107450.1</name>
</gene>
<name>A0A9N8DTP9_9STRA</name>
<reference evidence="1" key="1">
    <citation type="submission" date="2020-06" db="EMBL/GenBank/DDBJ databases">
        <authorList>
            <consortium name="Plant Systems Biology data submission"/>
        </authorList>
    </citation>
    <scope>NUCLEOTIDE SEQUENCE</scope>
    <source>
        <strain evidence="1">D6</strain>
    </source>
</reference>
<proteinExistence type="predicted"/>
<evidence type="ECO:0000313" key="1">
    <source>
        <dbReference type="EMBL" id="CAB9506864.1"/>
    </source>
</evidence>
<keyword evidence="2" id="KW-1185">Reference proteome</keyword>
<evidence type="ECO:0000313" key="2">
    <source>
        <dbReference type="Proteomes" id="UP001153069"/>
    </source>
</evidence>
<organism evidence="1 2">
    <name type="scientific">Seminavis robusta</name>
    <dbReference type="NCBI Taxonomy" id="568900"/>
    <lineage>
        <taxon>Eukaryota</taxon>
        <taxon>Sar</taxon>
        <taxon>Stramenopiles</taxon>
        <taxon>Ochrophyta</taxon>
        <taxon>Bacillariophyta</taxon>
        <taxon>Bacillariophyceae</taxon>
        <taxon>Bacillariophycidae</taxon>
        <taxon>Naviculales</taxon>
        <taxon>Naviculaceae</taxon>
        <taxon>Seminavis</taxon>
    </lineage>
</organism>